<feature type="region of interest" description="Disordered" evidence="1">
    <location>
        <begin position="1"/>
        <end position="29"/>
    </location>
</feature>
<dbReference type="EMBL" id="BEZZ01000350">
    <property type="protein sequence ID" value="GCC31236.1"/>
    <property type="molecule type" value="Genomic_DNA"/>
</dbReference>
<sequence>MAAGRPALAPPRQRHDVRATPSPPSGATPLRVKSIRIYWAWLQCPFLTRENGHFGNTQEDKGRGREGEKRGKIGPE</sequence>
<evidence type="ECO:0000256" key="1">
    <source>
        <dbReference type="SAM" id="MobiDB-lite"/>
    </source>
</evidence>
<organism evidence="2 3">
    <name type="scientific">Chiloscyllium punctatum</name>
    <name type="common">Brownbanded bambooshark</name>
    <name type="synonym">Hemiscyllium punctatum</name>
    <dbReference type="NCBI Taxonomy" id="137246"/>
    <lineage>
        <taxon>Eukaryota</taxon>
        <taxon>Metazoa</taxon>
        <taxon>Chordata</taxon>
        <taxon>Craniata</taxon>
        <taxon>Vertebrata</taxon>
        <taxon>Chondrichthyes</taxon>
        <taxon>Elasmobranchii</taxon>
        <taxon>Galeomorphii</taxon>
        <taxon>Galeoidea</taxon>
        <taxon>Orectolobiformes</taxon>
        <taxon>Hemiscylliidae</taxon>
        <taxon>Chiloscyllium</taxon>
    </lineage>
</organism>
<comment type="caution">
    <text evidence="2">The sequence shown here is derived from an EMBL/GenBank/DDBJ whole genome shotgun (WGS) entry which is preliminary data.</text>
</comment>
<name>A0A401SLH3_CHIPU</name>
<dbReference type="AlphaFoldDB" id="A0A401SLH3"/>
<proteinExistence type="predicted"/>
<protein>
    <submittedName>
        <fullName evidence="2">Uncharacterized protein</fullName>
    </submittedName>
</protein>
<evidence type="ECO:0000313" key="2">
    <source>
        <dbReference type="EMBL" id="GCC31236.1"/>
    </source>
</evidence>
<accession>A0A401SLH3</accession>
<gene>
    <name evidence="2" type="ORF">chiPu_0009693</name>
</gene>
<evidence type="ECO:0000313" key="3">
    <source>
        <dbReference type="Proteomes" id="UP000287033"/>
    </source>
</evidence>
<dbReference type="Proteomes" id="UP000287033">
    <property type="component" value="Unassembled WGS sequence"/>
</dbReference>
<feature type="compositionally biased region" description="Basic and acidic residues" evidence="1">
    <location>
        <begin position="58"/>
        <end position="76"/>
    </location>
</feature>
<feature type="region of interest" description="Disordered" evidence="1">
    <location>
        <begin position="50"/>
        <end position="76"/>
    </location>
</feature>
<keyword evidence="3" id="KW-1185">Reference proteome</keyword>
<reference evidence="2 3" key="1">
    <citation type="journal article" date="2018" name="Nat. Ecol. Evol.">
        <title>Shark genomes provide insights into elasmobranch evolution and the origin of vertebrates.</title>
        <authorList>
            <person name="Hara Y"/>
            <person name="Yamaguchi K"/>
            <person name="Onimaru K"/>
            <person name="Kadota M"/>
            <person name="Koyanagi M"/>
            <person name="Keeley SD"/>
            <person name="Tatsumi K"/>
            <person name="Tanaka K"/>
            <person name="Motone F"/>
            <person name="Kageyama Y"/>
            <person name="Nozu R"/>
            <person name="Adachi N"/>
            <person name="Nishimura O"/>
            <person name="Nakagawa R"/>
            <person name="Tanegashima C"/>
            <person name="Kiyatake I"/>
            <person name="Matsumoto R"/>
            <person name="Murakumo K"/>
            <person name="Nishida K"/>
            <person name="Terakita A"/>
            <person name="Kuratani S"/>
            <person name="Sato K"/>
            <person name="Hyodo S Kuraku.S."/>
        </authorList>
    </citation>
    <scope>NUCLEOTIDE SEQUENCE [LARGE SCALE GENOMIC DNA]</scope>
</reference>